<dbReference type="HOGENOM" id="CLU_2307707_0_0_1"/>
<reference evidence="2" key="2">
    <citation type="submission" date="2015-01" db="EMBL/GenBank/DDBJ databases">
        <title>Evolutionary Origins and Diversification of the Mycorrhizal Mutualists.</title>
        <authorList>
            <consortium name="DOE Joint Genome Institute"/>
            <consortium name="Mycorrhizal Genomics Consortium"/>
            <person name="Kohler A."/>
            <person name="Kuo A."/>
            <person name="Nagy L.G."/>
            <person name="Floudas D."/>
            <person name="Copeland A."/>
            <person name="Barry K.W."/>
            <person name="Cichocki N."/>
            <person name="Veneault-Fourrey C."/>
            <person name="LaButti K."/>
            <person name="Lindquist E.A."/>
            <person name="Lipzen A."/>
            <person name="Lundell T."/>
            <person name="Morin E."/>
            <person name="Murat C."/>
            <person name="Riley R."/>
            <person name="Ohm R."/>
            <person name="Sun H."/>
            <person name="Tunlid A."/>
            <person name="Henrissat B."/>
            <person name="Grigoriev I.V."/>
            <person name="Hibbett D.S."/>
            <person name="Martin F."/>
        </authorList>
    </citation>
    <scope>NUCLEOTIDE SEQUENCE [LARGE SCALE GENOMIC DNA]</scope>
    <source>
        <strain evidence="2">Foug A</strain>
    </source>
</reference>
<accession>A0A0C3EAR0</accession>
<dbReference type="EMBL" id="KN822025">
    <property type="protein sequence ID" value="KIM65056.1"/>
    <property type="molecule type" value="Genomic_DNA"/>
</dbReference>
<gene>
    <name evidence="1" type="ORF">SCLCIDRAFT_586418</name>
</gene>
<keyword evidence="2" id="KW-1185">Reference proteome</keyword>
<dbReference type="InParanoid" id="A0A0C3EAR0"/>
<dbReference type="Proteomes" id="UP000053989">
    <property type="component" value="Unassembled WGS sequence"/>
</dbReference>
<sequence>MKECLLLVFANKRDLPGGGLNGVSHGRSLSHPRARTHSKWKSLGSLAYTTCVIPRSCTRLAREHPSSLKFDSARTVILSWPLSSRPVHHYYLFQDGKNII</sequence>
<dbReference type="AlphaFoldDB" id="A0A0C3EAR0"/>
<proteinExistence type="predicted"/>
<reference evidence="1 2" key="1">
    <citation type="submission" date="2014-04" db="EMBL/GenBank/DDBJ databases">
        <authorList>
            <consortium name="DOE Joint Genome Institute"/>
            <person name="Kuo A."/>
            <person name="Kohler A."/>
            <person name="Nagy L.G."/>
            <person name="Floudas D."/>
            <person name="Copeland A."/>
            <person name="Barry K.W."/>
            <person name="Cichocki N."/>
            <person name="Veneault-Fourrey C."/>
            <person name="LaButti K."/>
            <person name="Lindquist E.A."/>
            <person name="Lipzen A."/>
            <person name="Lundell T."/>
            <person name="Morin E."/>
            <person name="Murat C."/>
            <person name="Sun H."/>
            <person name="Tunlid A."/>
            <person name="Henrissat B."/>
            <person name="Grigoriev I.V."/>
            <person name="Hibbett D.S."/>
            <person name="Martin F."/>
            <person name="Nordberg H.P."/>
            <person name="Cantor M.N."/>
            <person name="Hua S.X."/>
        </authorList>
    </citation>
    <scope>NUCLEOTIDE SEQUENCE [LARGE SCALE GENOMIC DNA]</scope>
    <source>
        <strain evidence="1 2">Foug A</strain>
    </source>
</reference>
<protein>
    <submittedName>
        <fullName evidence="1">Uncharacterized protein</fullName>
    </submittedName>
</protein>
<name>A0A0C3EAR0_9AGAM</name>
<evidence type="ECO:0000313" key="1">
    <source>
        <dbReference type="EMBL" id="KIM65056.1"/>
    </source>
</evidence>
<evidence type="ECO:0000313" key="2">
    <source>
        <dbReference type="Proteomes" id="UP000053989"/>
    </source>
</evidence>
<organism evidence="1 2">
    <name type="scientific">Scleroderma citrinum Foug A</name>
    <dbReference type="NCBI Taxonomy" id="1036808"/>
    <lineage>
        <taxon>Eukaryota</taxon>
        <taxon>Fungi</taxon>
        <taxon>Dikarya</taxon>
        <taxon>Basidiomycota</taxon>
        <taxon>Agaricomycotina</taxon>
        <taxon>Agaricomycetes</taxon>
        <taxon>Agaricomycetidae</taxon>
        <taxon>Boletales</taxon>
        <taxon>Sclerodermatineae</taxon>
        <taxon>Sclerodermataceae</taxon>
        <taxon>Scleroderma</taxon>
    </lineage>
</organism>